<protein>
    <submittedName>
        <fullName evidence="11">L,D-transpeptidase family protein</fullName>
    </submittedName>
</protein>
<dbReference type="InterPro" id="IPR005490">
    <property type="entry name" value="LD_TPept_cat_dom"/>
</dbReference>
<proteinExistence type="inferred from homology"/>
<comment type="pathway">
    <text evidence="1 9">Cell wall biogenesis; peptidoglycan biosynthesis.</text>
</comment>
<evidence type="ECO:0000256" key="7">
    <source>
        <dbReference type="ARBA" id="ARBA00022984"/>
    </source>
</evidence>
<keyword evidence="3" id="KW-0328">Glycosyltransferase</keyword>
<evidence type="ECO:0000256" key="3">
    <source>
        <dbReference type="ARBA" id="ARBA00022676"/>
    </source>
</evidence>
<comment type="similarity">
    <text evidence="2">Belongs to the YkuD family.</text>
</comment>
<dbReference type="GO" id="GO:0016757">
    <property type="term" value="F:glycosyltransferase activity"/>
    <property type="evidence" value="ECO:0007669"/>
    <property type="project" value="UniProtKB-KW"/>
</dbReference>
<evidence type="ECO:0000256" key="5">
    <source>
        <dbReference type="ARBA" id="ARBA00022801"/>
    </source>
</evidence>
<dbReference type="Proteomes" id="UP000476332">
    <property type="component" value="Unassembled WGS sequence"/>
</dbReference>
<feature type="domain" description="L,D-TPase catalytic" evidence="10">
    <location>
        <begin position="79"/>
        <end position="215"/>
    </location>
</feature>
<dbReference type="GO" id="GO:0005576">
    <property type="term" value="C:extracellular region"/>
    <property type="evidence" value="ECO:0007669"/>
    <property type="project" value="TreeGrafter"/>
</dbReference>
<comment type="caution">
    <text evidence="11">The sequence shown here is derived from an EMBL/GenBank/DDBJ whole genome shotgun (WGS) entry which is preliminary data.</text>
</comment>
<evidence type="ECO:0000256" key="1">
    <source>
        <dbReference type="ARBA" id="ARBA00004752"/>
    </source>
</evidence>
<feature type="active site" description="Proton donor/acceptor" evidence="9">
    <location>
        <position position="175"/>
    </location>
</feature>
<dbReference type="GO" id="GO:0018104">
    <property type="term" value="P:peptidoglycan-protein cross-linking"/>
    <property type="evidence" value="ECO:0007669"/>
    <property type="project" value="TreeGrafter"/>
</dbReference>
<dbReference type="FunFam" id="2.40.440.10:FF:000002">
    <property type="entry name" value="L,D-transpeptidase ErfK/SrfK"/>
    <property type="match status" value="1"/>
</dbReference>
<dbReference type="PROSITE" id="PS52029">
    <property type="entry name" value="LD_TPASE"/>
    <property type="match status" value="1"/>
</dbReference>
<name>A0A6L9MF19_9HYPH</name>
<evidence type="ECO:0000313" key="12">
    <source>
        <dbReference type="Proteomes" id="UP000476332"/>
    </source>
</evidence>
<dbReference type="InterPro" id="IPR038063">
    <property type="entry name" value="Transpep_catalytic_dom"/>
</dbReference>
<evidence type="ECO:0000256" key="6">
    <source>
        <dbReference type="ARBA" id="ARBA00022960"/>
    </source>
</evidence>
<sequence>MSGCASSQRASLQPSNISAAYTGPDGLQNGGTMAAASALGYAGTVDDGYTLPPIPTQKIDPQYLRQRVSFEEGREHAPGTVVVDTPNRFLYVVEADGMAMRYGIGVGKSGFSWAGEANIRNKQHWPKWFPPAEMIDRKPELEPYRQGMDPGLQNPLGARALYLHQGGKDTLFRLHGTPEWWTIGTAASSGCIRLMNQDIIDLYERVPMDAKVVVRQGSERLAAR</sequence>
<reference evidence="11 12" key="1">
    <citation type="submission" date="2020-01" db="EMBL/GenBank/DDBJ databases">
        <title>Genomes of bacteria type strains.</title>
        <authorList>
            <person name="Chen J."/>
            <person name="Zhu S."/>
            <person name="Chen J."/>
        </authorList>
    </citation>
    <scope>NUCLEOTIDE SEQUENCE [LARGE SCALE GENOMIC DNA]</scope>
    <source>
        <strain evidence="11 12">KCTC 52919</strain>
    </source>
</reference>
<dbReference type="GO" id="GO:0071972">
    <property type="term" value="F:peptidoglycan L,D-transpeptidase activity"/>
    <property type="evidence" value="ECO:0007669"/>
    <property type="project" value="TreeGrafter"/>
</dbReference>
<dbReference type="SUPFAM" id="SSF141523">
    <property type="entry name" value="L,D-transpeptidase catalytic domain-like"/>
    <property type="match status" value="1"/>
</dbReference>
<evidence type="ECO:0000256" key="9">
    <source>
        <dbReference type="PROSITE-ProRule" id="PRU01373"/>
    </source>
</evidence>
<dbReference type="Pfam" id="PF03734">
    <property type="entry name" value="YkuD"/>
    <property type="match status" value="1"/>
</dbReference>
<dbReference type="GO" id="GO:0008360">
    <property type="term" value="P:regulation of cell shape"/>
    <property type="evidence" value="ECO:0007669"/>
    <property type="project" value="UniProtKB-UniRule"/>
</dbReference>
<dbReference type="Gene3D" id="2.40.440.10">
    <property type="entry name" value="L,D-transpeptidase catalytic domain-like"/>
    <property type="match status" value="1"/>
</dbReference>
<evidence type="ECO:0000256" key="8">
    <source>
        <dbReference type="ARBA" id="ARBA00023316"/>
    </source>
</evidence>
<dbReference type="GO" id="GO:0071555">
    <property type="term" value="P:cell wall organization"/>
    <property type="evidence" value="ECO:0007669"/>
    <property type="project" value="UniProtKB-UniRule"/>
</dbReference>
<accession>A0A6L9MF19</accession>
<keyword evidence="7 9" id="KW-0573">Peptidoglycan synthesis</keyword>
<dbReference type="AlphaFoldDB" id="A0A6L9MF19"/>
<gene>
    <name evidence="11" type="ORF">GTW51_07045</name>
</gene>
<dbReference type="CDD" id="cd16913">
    <property type="entry name" value="YkuD_like"/>
    <property type="match status" value="1"/>
</dbReference>
<keyword evidence="8 9" id="KW-0961">Cell wall biogenesis/degradation</keyword>
<feature type="active site" description="Nucleophile" evidence="9">
    <location>
        <position position="191"/>
    </location>
</feature>
<dbReference type="InterPro" id="IPR050979">
    <property type="entry name" value="LD-transpeptidase"/>
</dbReference>
<dbReference type="PANTHER" id="PTHR30582">
    <property type="entry name" value="L,D-TRANSPEPTIDASE"/>
    <property type="match status" value="1"/>
</dbReference>
<keyword evidence="5" id="KW-0378">Hydrolase</keyword>
<organism evidence="11 12">
    <name type="scientific">Aurantimonas aggregata</name>
    <dbReference type="NCBI Taxonomy" id="2047720"/>
    <lineage>
        <taxon>Bacteria</taxon>
        <taxon>Pseudomonadati</taxon>
        <taxon>Pseudomonadota</taxon>
        <taxon>Alphaproteobacteria</taxon>
        <taxon>Hyphomicrobiales</taxon>
        <taxon>Aurantimonadaceae</taxon>
        <taxon>Aurantimonas</taxon>
    </lineage>
</organism>
<keyword evidence="12" id="KW-1185">Reference proteome</keyword>
<evidence type="ECO:0000256" key="2">
    <source>
        <dbReference type="ARBA" id="ARBA00005992"/>
    </source>
</evidence>
<keyword evidence="6 9" id="KW-0133">Cell shape</keyword>
<dbReference type="EMBL" id="JAAAMJ010000003">
    <property type="protein sequence ID" value="NDV86454.1"/>
    <property type="molecule type" value="Genomic_DNA"/>
</dbReference>
<evidence type="ECO:0000313" key="11">
    <source>
        <dbReference type="EMBL" id="NDV86454.1"/>
    </source>
</evidence>
<evidence type="ECO:0000259" key="10">
    <source>
        <dbReference type="PROSITE" id="PS52029"/>
    </source>
</evidence>
<keyword evidence="4" id="KW-0808">Transferase</keyword>
<evidence type="ECO:0000256" key="4">
    <source>
        <dbReference type="ARBA" id="ARBA00022679"/>
    </source>
</evidence>
<dbReference type="UniPathway" id="UPA00219"/>
<dbReference type="PANTHER" id="PTHR30582:SF24">
    <property type="entry name" value="L,D-TRANSPEPTIDASE ERFK_SRFK-RELATED"/>
    <property type="match status" value="1"/>
</dbReference>